<dbReference type="Gene3D" id="1.10.45.10">
    <property type="entry name" value="Vanillyl-alcohol Oxidase, Chain A, domain 4"/>
    <property type="match status" value="1"/>
</dbReference>
<accession>A0ABW0I8Z2</accession>
<dbReference type="PANTHER" id="PTHR11748">
    <property type="entry name" value="D-LACTATE DEHYDROGENASE"/>
    <property type="match status" value="1"/>
</dbReference>
<proteinExistence type="predicted"/>
<dbReference type="RefSeq" id="WP_379844226.1">
    <property type="nucleotide sequence ID" value="NZ_JBHSMA010000002.1"/>
</dbReference>
<dbReference type="Pfam" id="PF01565">
    <property type="entry name" value="FAD_binding_4"/>
    <property type="match status" value="1"/>
</dbReference>
<dbReference type="InterPro" id="IPR016171">
    <property type="entry name" value="Vanillyl_alc_oxidase_C-sub2"/>
</dbReference>
<dbReference type="PANTHER" id="PTHR11748:SF119">
    <property type="entry name" value="D-2-HYDROXYGLUTARATE DEHYDROGENASE"/>
    <property type="match status" value="1"/>
</dbReference>
<keyword evidence="5" id="KW-0560">Oxidoreductase</keyword>
<dbReference type="InterPro" id="IPR036318">
    <property type="entry name" value="FAD-bd_PCMH-like_sf"/>
</dbReference>
<keyword evidence="2" id="KW-0285">Flavoprotein</keyword>
<dbReference type="InterPro" id="IPR016164">
    <property type="entry name" value="FAD-linked_Oxase-like_C"/>
</dbReference>
<evidence type="ECO:0000256" key="8">
    <source>
        <dbReference type="SAM" id="MobiDB-lite"/>
    </source>
</evidence>
<dbReference type="SUPFAM" id="SSF46548">
    <property type="entry name" value="alpha-helical ferredoxin"/>
    <property type="match status" value="1"/>
</dbReference>
<dbReference type="InterPro" id="IPR004113">
    <property type="entry name" value="FAD-bd_oxidored_4_C"/>
</dbReference>
<evidence type="ECO:0000256" key="2">
    <source>
        <dbReference type="ARBA" id="ARBA00022630"/>
    </source>
</evidence>
<dbReference type="Proteomes" id="UP001596106">
    <property type="component" value="Unassembled WGS sequence"/>
</dbReference>
<name>A0ABW0I8Z2_9BACT</name>
<evidence type="ECO:0000256" key="4">
    <source>
        <dbReference type="ARBA" id="ARBA00022827"/>
    </source>
</evidence>
<feature type="compositionally biased region" description="Basic and acidic residues" evidence="8">
    <location>
        <begin position="260"/>
        <end position="272"/>
    </location>
</feature>
<keyword evidence="4" id="KW-0274">FAD</keyword>
<dbReference type="Pfam" id="PF13534">
    <property type="entry name" value="Fer4_17"/>
    <property type="match status" value="1"/>
</dbReference>
<protein>
    <submittedName>
        <fullName evidence="10">FAD-binding and (Fe-S)-binding domain-containing protein</fullName>
    </submittedName>
</protein>
<organism evidence="10 11">
    <name type="scientific">Larkinella bovis</name>
    <dbReference type="NCBI Taxonomy" id="683041"/>
    <lineage>
        <taxon>Bacteria</taxon>
        <taxon>Pseudomonadati</taxon>
        <taxon>Bacteroidota</taxon>
        <taxon>Cytophagia</taxon>
        <taxon>Cytophagales</taxon>
        <taxon>Spirosomataceae</taxon>
        <taxon>Larkinella</taxon>
    </lineage>
</organism>
<dbReference type="InterPro" id="IPR017900">
    <property type="entry name" value="4Fe4S_Fe_S_CS"/>
</dbReference>
<evidence type="ECO:0000259" key="9">
    <source>
        <dbReference type="PROSITE" id="PS51387"/>
    </source>
</evidence>
<comment type="caution">
    <text evidence="10">The sequence shown here is derived from an EMBL/GenBank/DDBJ whole genome shotgun (WGS) entry which is preliminary data.</text>
</comment>
<evidence type="ECO:0000313" key="10">
    <source>
        <dbReference type="EMBL" id="MFC5409764.1"/>
    </source>
</evidence>
<feature type="domain" description="FAD-binding PCMH-type" evidence="9">
    <location>
        <begin position="42"/>
        <end position="319"/>
    </location>
</feature>
<keyword evidence="7" id="KW-0411">Iron-sulfur</keyword>
<dbReference type="EMBL" id="JBHSMA010000002">
    <property type="protein sequence ID" value="MFC5409764.1"/>
    <property type="molecule type" value="Genomic_DNA"/>
</dbReference>
<dbReference type="InterPro" id="IPR016166">
    <property type="entry name" value="FAD-bd_PCMH"/>
</dbReference>
<dbReference type="SUPFAM" id="SSF55103">
    <property type="entry name" value="FAD-linked oxidases, C-terminal domain"/>
    <property type="match status" value="1"/>
</dbReference>
<dbReference type="InterPro" id="IPR016169">
    <property type="entry name" value="FAD-bd_PCMH_sub2"/>
</dbReference>
<evidence type="ECO:0000256" key="7">
    <source>
        <dbReference type="ARBA" id="ARBA00023014"/>
    </source>
</evidence>
<dbReference type="Pfam" id="PF02913">
    <property type="entry name" value="FAD-oxidase_C"/>
    <property type="match status" value="1"/>
</dbReference>
<dbReference type="SUPFAM" id="SSF56176">
    <property type="entry name" value="FAD-binding/transporter-associated domain-like"/>
    <property type="match status" value="1"/>
</dbReference>
<comment type="cofactor">
    <cofactor evidence="1">
        <name>FAD</name>
        <dbReference type="ChEBI" id="CHEBI:57692"/>
    </cofactor>
</comment>
<reference evidence="11" key="1">
    <citation type="journal article" date="2019" name="Int. J. Syst. Evol. Microbiol.">
        <title>The Global Catalogue of Microorganisms (GCM) 10K type strain sequencing project: providing services to taxonomists for standard genome sequencing and annotation.</title>
        <authorList>
            <consortium name="The Broad Institute Genomics Platform"/>
            <consortium name="The Broad Institute Genome Sequencing Center for Infectious Disease"/>
            <person name="Wu L."/>
            <person name="Ma J."/>
        </authorList>
    </citation>
    <scope>NUCLEOTIDE SEQUENCE [LARGE SCALE GENOMIC DNA]</scope>
    <source>
        <strain evidence="11">CCUG 55250</strain>
    </source>
</reference>
<keyword evidence="6" id="KW-0408">Iron</keyword>
<feature type="region of interest" description="Disordered" evidence="8">
    <location>
        <begin position="258"/>
        <end position="277"/>
    </location>
</feature>
<keyword evidence="3" id="KW-0479">Metal-binding</keyword>
<dbReference type="Gene3D" id="3.30.465.10">
    <property type="match status" value="1"/>
</dbReference>
<evidence type="ECO:0000256" key="6">
    <source>
        <dbReference type="ARBA" id="ARBA00023004"/>
    </source>
</evidence>
<dbReference type="PROSITE" id="PS00198">
    <property type="entry name" value="4FE4S_FER_1"/>
    <property type="match status" value="1"/>
</dbReference>
<gene>
    <name evidence="10" type="ORF">ACFPMF_10625</name>
</gene>
<keyword evidence="11" id="KW-1185">Reference proteome</keyword>
<sequence length="1030" mass="114728">MFRFPTPTFSPLAQSFEGEIFFDESPEHEAMRLLYATDASVYQEKPLAVAIPKTVEDIKRLVRFARQNRTSLIPRAAGTSLAGQVVGSGIVVDCSRYFSKLLEVNEQEHWVRVQPGVIRDDLNAALKPHGLMFGPETSTASRAMVGGMIGNNSCGLHSIVWGDTRRHLLEVKAILSDGAEVTFKTLTRDEFEQKCRGENVVSPLEQQLYQQLNRMLGNPANQRQIRDGFPKPTITRRNTAYALDALVPFFEKSTATSPAADRDLQSRSKPVADSKSATDTIEIANPDQQIQSFNFCNLIAGSEGTLCFVTEAKLNLLPVPPKNSALVCAHFPTIRQSLEANLVALAHHCSASELVDDYILQLTKGNIEQAKNRDFVEGDPKAVLMVEFFADTVDAVTQKAARFIEDLQQRELGYAFPVLFGIEATKAWNLRKAGLSIMYNIPGDQKPANVIEDCAVDVRDLPDYIDELDRMAAEKHGLTLEYSAHAGAGELHVLPLINLKSTEGRRQFRALLADTAALVKKYGGSLSGEHGDGRLRGEFIPFMIGESNFRLVQQIKQIWDPQGIFNPGKIVDTPAMNEFLRYEPDQKPATIETIFDFSAEEGILNLAEKCSGSGDCRKTAVTGGTMCPSYMATRRERDTTRARANILRQFLTHSNKPNHFDHEEIKEVMDLCLSCKGCKSECPSSVDISRMKAEFLQHYYDANGTPLRSRLVGNFTKLMSLASLAPWAYKAVYETPMLRRMANRMAGFHPERTMPELHSITLRKWFEKNRAGGRKGEKQEGAMDTPGTRTVYLFCDEFTNYNDVEVGIKTVQLLEKLGYDVVIPDHLESGRTYLSKGLVRDAQKIVTENVIRLKDLITAETPLVGIEPSAILGFRDEYADLVPASLKADAQHLAKHALLLDEFIAREIDSGRITKTAFTTEKRLIKLHGHCHQKALASLVPTKKMLSLPENYEVQLIPSGCCGMAGSFGYEKEHYELSMQVGELVLFPTVRRQPDEVLIAAPGTSCRHQIKDGTGRIAKHPAEILFEALR</sequence>
<evidence type="ECO:0000256" key="5">
    <source>
        <dbReference type="ARBA" id="ARBA00023002"/>
    </source>
</evidence>
<dbReference type="InterPro" id="IPR006094">
    <property type="entry name" value="Oxid_FAD_bind_N"/>
</dbReference>
<evidence type="ECO:0000256" key="1">
    <source>
        <dbReference type="ARBA" id="ARBA00001974"/>
    </source>
</evidence>
<dbReference type="PROSITE" id="PS51387">
    <property type="entry name" value="FAD_PCMH"/>
    <property type="match status" value="1"/>
</dbReference>
<dbReference type="Gene3D" id="3.30.70.2740">
    <property type="match status" value="1"/>
</dbReference>
<evidence type="ECO:0000313" key="11">
    <source>
        <dbReference type="Proteomes" id="UP001596106"/>
    </source>
</evidence>
<evidence type="ECO:0000256" key="3">
    <source>
        <dbReference type="ARBA" id="ARBA00022723"/>
    </source>
</evidence>